<organism evidence="2 3">
    <name type="scientific">Simiduia aestuariiviva</name>
    <dbReference type="NCBI Taxonomy" id="1510459"/>
    <lineage>
        <taxon>Bacteria</taxon>
        <taxon>Pseudomonadati</taxon>
        <taxon>Pseudomonadota</taxon>
        <taxon>Gammaproteobacteria</taxon>
        <taxon>Cellvibrionales</taxon>
        <taxon>Cellvibrionaceae</taxon>
        <taxon>Simiduia</taxon>
    </lineage>
</organism>
<dbReference type="GO" id="GO:0016853">
    <property type="term" value="F:isomerase activity"/>
    <property type="evidence" value="ECO:0007669"/>
    <property type="project" value="UniProtKB-KW"/>
</dbReference>
<dbReference type="Pfam" id="PF01261">
    <property type="entry name" value="AP_endonuc_2"/>
    <property type="match status" value="1"/>
</dbReference>
<reference evidence="2 3" key="1">
    <citation type="submission" date="2020-08" db="EMBL/GenBank/DDBJ databases">
        <title>Genomic Encyclopedia of Type Strains, Phase III (KMG-III): the genomes of soil and plant-associated and newly described type strains.</title>
        <authorList>
            <person name="Whitman W."/>
        </authorList>
    </citation>
    <scope>NUCLEOTIDE SEQUENCE [LARGE SCALE GENOMIC DNA]</scope>
    <source>
        <strain evidence="2 3">CECT 8571</strain>
    </source>
</reference>
<dbReference type="SUPFAM" id="SSF51658">
    <property type="entry name" value="Xylose isomerase-like"/>
    <property type="match status" value="1"/>
</dbReference>
<keyword evidence="3" id="KW-1185">Reference proteome</keyword>
<protein>
    <submittedName>
        <fullName evidence="2">Sugar phosphate isomerase/epimerase</fullName>
    </submittedName>
</protein>
<sequence>MNRREFIATLGALTFTAKCQHLFASNWKPNIGLQLFTVRDQLKSDKTGLLQTIAEIGYSTLQSSSVDEAVDLHDMANHVGLTFTSSHTDPATIFDPKGNLLKSYHEPFSKLDRLGIKQVVFSSPFTYFDAPKDESAAIERADFYKRLAQSINQIHTNKDIGDIEILFHPHSVDFGKLLLTTPFQLLTDNTEPTSLGFEVDTFWTSMAGVDPANLIKALGTRCRSLHLSDRRPNFKNSYNSLTTFMAKPNPAAPLGRGILDFDSICNEIRAIQCDHLYIEQAWIGDSYKETLENSIQLLTNHFS</sequence>
<evidence type="ECO:0000259" key="1">
    <source>
        <dbReference type="Pfam" id="PF01261"/>
    </source>
</evidence>
<dbReference type="PANTHER" id="PTHR12110:SF41">
    <property type="entry name" value="INOSOSE DEHYDRATASE"/>
    <property type="match status" value="1"/>
</dbReference>
<dbReference type="InterPro" id="IPR050312">
    <property type="entry name" value="IolE/XylAMocC-like"/>
</dbReference>
<accession>A0A839ULE0</accession>
<dbReference type="InterPro" id="IPR013022">
    <property type="entry name" value="Xyl_isomerase-like_TIM-brl"/>
</dbReference>
<evidence type="ECO:0000313" key="2">
    <source>
        <dbReference type="EMBL" id="MBB3167389.1"/>
    </source>
</evidence>
<dbReference type="RefSeq" id="WP_183908067.1">
    <property type="nucleotide sequence ID" value="NZ_JACHXZ010000001.1"/>
</dbReference>
<dbReference type="EMBL" id="JACHXZ010000001">
    <property type="protein sequence ID" value="MBB3167389.1"/>
    <property type="molecule type" value="Genomic_DNA"/>
</dbReference>
<name>A0A839ULE0_9GAMM</name>
<dbReference type="AlphaFoldDB" id="A0A839ULE0"/>
<dbReference type="Proteomes" id="UP000559987">
    <property type="component" value="Unassembled WGS sequence"/>
</dbReference>
<dbReference type="InterPro" id="IPR036237">
    <property type="entry name" value="Xyl_isomerase-like_sf"/>
</dbReference>
<keyword evidence="2" id="KW-0413">Isomerase</keyword>
<gene>
    <name evidence="2" type="ORF">FHS30_000565</name>
</gene>
<comment type="caution">
    <text evidence="2">The sequence shown here is derived from an EMBL/GenBank/DDBJ whole genome shotgun (WGS) entry which is preliminary data.</text>
</comment>
<dbReference type="PANTHER" id="PTHR12110">
    <property type="entry name" value="HYDROXYPYRUVATE ISOMERASE"/>
    <property type="match status" value="1"/>
</dbReference>
<evidence type="ECO:0000313" key="3">
    <source>
        <dbReference type="Proteomes" id="UP000559987"/>
    </source>
</evidence>
<proteinExistence type="predicted"/>
<dbReference type="Gene3D" id="3.20.20.150">
    <property type="entry name" value="Divalent-metal-dependent TIM barrel enzymes"/>
    <property type="match status" value="1"/>
</dbReference>
<feature type="domain" description="Xylose isomerase-like TIM barrel" evidence="1">
    <location>
        <begin position="113"/>
        <end position="281"/>
    </location>
</feature>